<sequence>MDMGEIVKWTKAEVNHIKVSLGRCDAQQLANELGRAKENVERKIREIEIKERLARLSTFVKKENGSSD</sequence>
<feature type="coiled-coil region" evidence="1">
    <location>
        <begin position="26"/>
        <end position="53"/>
    </location>
</feature>
<dbReference type="AlphaFoldDB" id="A0A133UBG3"/>
<keyword evidence="3" id="KW-1185">Reference proteome</keyword>
<evidence type="ECO:0000313" key="3">
    <source>
        <dbReference type="Proteomes" id="UP000070163"/>
    </source>
</evidence>
<evidence type="ECO:0000313" key="2">
    <source>
        <dbReference type="EMBL" id="KXA91536.1"/>
    </source>
</evidence>
<accession>A0A133UBG3</accession>
<dbReference type="EMBL" id="LHXJ01000006">
    <property type="protein sequence ID" value="KXA91536.1"/>
    <property type="molecule type" value="Genomic_DNA"/>
</dbReference>
<keyword evidence="1" id="KW-0175">Coiled coil</keyword>
<reference evidence="2 3" key="1">
    <citation type="journal article" date="2016" name="Sci. Rep.">
        <title>Metabolic traits of an uncultured archaeal lineage -MSBL1- from brine pools of the Red Sea.</title>
        <authorList>
            <person name="Mwirichia R."/>
            <person name="Alam I."/>
            <person name="Rashid M."/>
            <person name="Vinu M."/>
            <person name="Ba-Alawi W."/>
            <person name="Anthony Kamau A."/>
            <person name="Kamanda Ngugi D."/>
            <person name="Goker M."/>
            <person name="Klenk H.P."/>
            <person name="Bajic V."/>
            <person name="Stingl U."/>
        </authorList>
    </citation>
    <scope>NUCLEOTIDE SEQUENCE [LARGE SCALE GENOMIC DNA]</scope>
    <source>
        <strain evidence="2">SCGC-AAA259A05</strain>
    </source>
</reference>
<name>A0A133UBG3_9EURY</name>
<proteinExistence type="predicted"/>
<dbReference type="Proteomes" id="UP000070163">
    <property type="component" value="Unassembled WGS sequence"/>
</dbReference>
<gene>
    <name evidence="2" type="ORF">AKJ57_00865</name>
</gene>
<evidence type="ECO:0000256" key="1">
    <source>
        <dbReference type="SAM" id="Coils"/>
    </source>
</evidence>
<protein>
    <submittedName>
        <fullName evidence="2">Uncharacterized protein</fullName>
    </submittedName>
</protein>
<organism evidence="2 3">
    <name type="scientific">candidate division MSBL1 archaeon SCGC-AAA259A05</name>
    <dbReference type="NCBI Taxonomy" id="1698259"/>
    <lineage>
        <taxon>Archaea</taxon>
        <taxon>Methanobacteriati</taxon>
        <taxon>Methanobacteriota</taxon>
        <taxon>candidate division MSBL1</taxon>
    </lineage>
</organism>
<comment type="caution">
    <text evidence="2">The sequence shown here is derived from an EMBL/GenBank/DDBJ whole genome shotgun (WGS) entry which is preliminary data.</text>
</comment>